<protein>
    <submittedName>
        <fullName evidence="1">Uncharacterized protein</fullName>
    </submittedName>
</protein>
<proteinExistence type="predicted"/>
<gene>
    <name evidence="1" type="ORF">AVEN_2025_1</name>
</gene>
<reference evidence="1 2" key="1">
    <citation type="journal article" date="2019" name="Sci. Rep.">
        <title>Orb-weaving spider Araneus ventricosus genome elucidates the spidroin gene catalogue.</title>
        <authorList>
            <person name="Kono N."/>
            <person name="Nakamura H."/>
            <person name="Ohtoshi R."/>
            <person name="Moran D.A.P."/>
            <person name="Shinohara A."/>
            <person name="Yoshida Y."/>
            <person name="Fujiwara M."/>
            <person name="Mori M."/>
            <person name="Tomita M."/>
            <person name="Arakawa K."/>
        </authorList>
    </citation>
    <scope>NUCLEOTIDE SEQUENCE [LARGE SCALE GENOMIC DNA]</scope>
</reference>
<dbReference type="AlphaFoldDB" id="A0A4Y2PS33"/>
<keyword evidence="2" id="KW-1185">Reference proteome</keyword>
<evidence type="ECO:0000313" key="1">
    <source>
        <dbReference type="EMBL" id="GBN54718.1"/>
    </source>
</evidence>
<sequence>MICYKHEEKRRHTFNVVLTLHRLLVRHPEVRQITFAEEHLREDIETCSGRGKTMHSQSSSHSHCGLCSNTGCQAAILLNTSAMGSVYRLGLNTVVARTQERNT</sequence>
<organism evidence="1 2">
    <name type="scientific">Araneus ventricosus</name>
    <name type="common">Orbweaver spider</name>
    <name type="synonym">Epeira ventricosa</name>
    <dbReference type="NCBI Taxonomy" id="182803"/>
    <lineage>
        <taxon>Eukaryota</taxon>
        <taxon>Metazoa</taxon>
        <taxon>Ecdysozoa</taxon>
        <taxon>Arthropoda</taxon>
        <taxon>Chelicerata</taxon>
        <taxon>Arachnida</taxon>
        <taxon>Araneae</taxon>
        <taxon>Araneomorphae</taxon>
        <taxon>Entelegynae</taxon>
        <taxon>Araneoidea</taxon>
        <taxon>Araneidae</taxon>
        <taxon>Araneus</taxon>
    </lineage>
</organism>
<dbReference type="EMBL" id="BGPR01012132">
    <property type="protein sequence ID" value="GBN54718.1"/>
    <property type="molecule type" value="Genomic_DNA"/>
</dbReference>
<accession>A0A4Y2PS33</accession>
<dbReference type="Proteomes" id="UP000499080">
    <property type="component" value="Unassembled WGS sequence"/>
</dbReference>
<name>A0A4Y2PS33_ARAVE</name>
<evidence type="ECO:0000313" key="2">
    <source>
        <dbReference type="Proteomes" id="UP000499080"/>
    </source>
</evidence>
<comment type="caution">
    <text evidence="1">The sequence shown here is derived from an EMBL/GenBank/DDBJ whole genome shotgun (WGS) entry which is preliminary data.</text>
</comment>